<dbReference type="EMBL" id="JACIEI010000004">
    <property type="protein sequence ID" value="MBB3994009.1"/>
    <property type="molecule type" value="Genomic_DNA"/>
</dbReference>
<evidence type="ECO:0008006" key="3">
    <source>
        <dbReference type="Google" id="ProtNLM"/>
    </source>
</evidence>
<dbReference type="AlphaFoldDB" id="A0A7W6H1Q8"/>
<name>A0A7W6H1Q8_9RHOB</name>
<accession>A0A7W6H1Q8</accession>
<keyword evidence="2" id="KW-1185">Reference proteome</keyword>
<proteinExistence type="predicted"/>
<organism evidence="1 2">
    <name type="scientific">Sulfitobacter undariae</name>
    <dbReference type="NCBI Taxonomy" id="1563671"/>
    <lineage>
        <taxon>Bacteria</taxon>
        <taxon>Pseudomonadati</taxon>
        <taxon>Pseudomonadota</taxon>
        <taxon>Alphaproteobacteria</taxon>
        <taxon>Rhodobacterales</taxon>
        <taxon>Roseobacteraceae</taxon>
        <taxon>Sulfitobacter</taxon>
    </lineage>
</organism>
<dbReference type="RefSeq" id="WP_184564644.1">
    <property type="nucleotide sequence ID" value="NZ_JACIEI010000004.1"/>
</dbReference>
<evidence type="ECO:0000313" key="2">
    <source>
        <dbReference type="Proteomes" id="UP000530268"/>
    </source>
</evidence>
<reference evidence="1 2" key="1">
    <citation type="submission" date="2020-08" db="EMBL/GenBank/DDBJ databases">
        <title>Genomic Encyclopedia of Type Strains, Phase IV (KMG-IV): sequencing the most valuable type-strain genomes for metagenomic binning, comparative biology and taxonomic classification.</title>
        <authorList>
            <person name="Goeker M."/>
        </authorList>
    </citation>
    <scope>NUCLEOTIDE SEQUENCE [LARGE SCALE GENOMIC DNA]</scope>
    <source>
        <strain evidence="1 2">DSM 102234</strain>
    </source>
</reference>
<gene>
    <name evidence="1" type="ORF">GGR95_001650</name>
</gene>
<protein>
    <recommendedName>
        <fullName evidence="3">Flagellar FliJ protein</fullName>
    </recommendedName>
</protein>
<evidence type="ECO:0000313" key="1">
    <source>
        <dbReference type="EMBL" id="MBB3994009.1"/>
    </source>
</evidence>
<sequence length="144" mass="16657">MSVISDLKEMQKLVDVKYRQQQESFARLLIQEDSLRKSLLRVDEHLADSRCNADADQKEIGADILWQAWLGRKKKELNMHLAKVLATKEQHIEQVRKAYGKVRITNALLSDESKKAKQKREKIQLDRTLDSAAAQHFKGAFRPC</sequence>
<comment type="caution">
    <text evidence="1">The sequence shown here is derived from an EMBL/GenBank/DDBJ whole genome shotgun (WGS) entry which is preliminary data.</text>
</comment>
<dbReference type="Proteomes" id="UP000530268">
    <property type="component" value="Unassembled WGS sequence"/>
</dbReference>